<accession>A0A7W8FWR0</accession>
<dbReference type="InterPro" id="IPR013221">
    <property type="entry name" value="Mur_ligase_cen"/>
</dbReference>
<protein>
    <submittedName>
        <fullName evidence="12">UDP-N-acetylmuramate--alanine ligase</fullName>
        <ecNumber evidence="12">6.3.2.8</ecNumber>
    </submittedName>
</protein>
<keyword evidence="2" id="KW-0132">Cell division</keyword>
<dbReference type="PANTHER" id="PTHR43445">
    <property type="entry name" value="UDP-N-ACETYLMURAMATE--L-ALANINE LIGASE-RELATED"/>
    <property type="match status" value="1"/>
</dbReference>
<dbReference type="AlphaFoldDB" id="A0A7W8FWR0"/>
<dbReference type="InterPro" id="IPR036565">
    <property type="entry name" value="Mur-like_cat_sf"/>
</dbReference>
<sequence>MAYHFIGIKGTGMASLATILFDENKEVNGSDIEKYIFTQDELEKRGIEITKFDANNIKDHDTAIIGLSFDQTNPEVKAAYANPTVKTYYYNEYLGKLLESYDSICVAGTHGKSTTTGILGTVLPNYAPTGYLIGDGHGHMPKQAKYFVLESCEFQRHFLAYHPDYSIITNIELDHVDYYKDMDDYLNAFQSFVSQTKKHCVVFGDDPHLRHLKYSTPVSTYGLGPDNDYRATHIEQGPFGMRFDCEYHGKRIAHIELSEVGDPFLQDALGCFALCHVLGMPVENIVQGLKDYKGIARRFVIEEVKDSVLIDDYAHHPTAVRYMIDSARKKYPNHKIVALYKPDRYSRLQYFLDDFAQSLNTADQVVLCDFPKNAVREDSSITVTIQDLLDLCPGSLLLDIDETSAKILKEMGPAVYVFMSSKDIYLLKDMLCKEIESSDSL</sequence>
<proteinExistence type="predicted"/>
<evidence type="ECO:0000256" key="6">
    <source>
        <dbReference type="ARBA" id="ARBA00022984"/>
    </source>
</evidence>
<dbReference type="GO" id="GO:0005524">
    <property type="term" value="F:ATP binding"/>
    <property type="evidence" value="ECO:0007669"/>
    <property type="project" value="UniProtKB-KW"/>
</dbReference>
<dbReference type="InterPro" id="IPR036615">
    <property type="entry name" value="Mur_ligase_C_dom_sf"/>
</dbReference>
<feature type="domain" description="Mur ligase C-terminal" evidence="10">
    <location>
        <begin position="300"/>
        <end position="372"/>
    </location>
</feature>
<evidence type="ECO:0000256" key="7">
    <source>
        <dbReference type="ARBA" id="ARBA00023306"/>
    </source>
</evidence>
<keyword evidence="7" id="KW-0131">Cell cycle</keyword>
<dbReference type="Gene3D" id="3.40.1190.10">
    <property type="entry name" value="Mur-like, catalytic domain"/>
    <property type="match status" value="1"/>
</dbReference>
<dbReference type="Gene3D" id="3.90.190.20">
    <property type="entry name" value="Mur ligase, C-terminal domain"/>
    <property type="match status" value="1"/>
</dbReference>
<evidence type="ECO:0000313" key="12">
    <source>
        <dbReference type="EMBL" id="MBB5184478.1"/>
    </source>
</evidence>
<dbReference type="InterPro" id="IPR050061">
    <property type="entry name" value="MurCDEF_pg_biosynth"/>
</dbReference>
<dbReference type="InterPro" id="IPR004101">
    <property type="entry name" value="Mur_ligase_C"/>
</dbReference>
<evidence type="ECO:0000259" key="9">
    <source>
        <dbReference type="Pfam" id="PF01225"/>
    </source>
</evidence>
<reference evidence="12 13" key="1">
    <citation type="submission" date="2020-08" db="EMBL/GenBank/DDBJ databases">
        <title>Genomic Encyclopedia of Type Strains, Phase IV (KMG-IV): sequencing the most valuable type-strain genomes for metagenomic binning, comparative biology and taxonomic classification.</title>
        <authorList>
            <person name="Goeker M."/>
        </authorList>
    </citation>
    <scope>NUCLEOTIDE SEQUENCE [LARGE SCALE GENOMIC DNA]</scope>
    <source>
        <strain evidence="12 13">DSM 26963</strain>
    </source>
</reference>
<name>A0A7W8FWR0_9FIRM</name>
<comment type="caution">
    <text evidence="12">The sequence shown here is derived from an EMBL/GenBank/DDBJ whole genome shotgun (WGS) entry which is preliminary data.</text>
</comment>
<dbReference type="GO" id="GO:0071555">
    <property type="term" value="P:cell wall organization"/>
    <property type="evidence" value="ECO:0007669"/>
    <property type="project" value="UniProtKB-KW"/>
</dbReference>
<feature type="domain" description="Mur ligase N-terminal catalytic" evidence="9">
    <location>
        <begin position="3"/>
        <end position="100"/>
    </location>
</feature>
<evidence type="ECO:0000259" key="10">
    <source>
        <dbReference type="Pfam" id="PF02875"/>
    </source>
</evidence>
<dbReference type="GO" id="GO:0008360">
    <property type="term" value="P:regulation of cell shape"/>
    <property type="evidence" value="ECO:0007669"/>
    <property type="project" value="UniProtKB-KW"/>
</dbReference>
<dbReference type="GO" id="GO:0009252">
    <property type="term" value="P:peptidoglycan biosynthetic process"/>
    <property type="evidence" value="ECO:0007669"/>
    <property type="project" value="UniProtKB-KW"/>
</dbReference>
<dbReference type="EC" id="6.3.2.8" evidence="12"/>
<dbReference type="SUPFAM" id="SSF53623">
    <property type="entry name" value="MurD-like peptide ligases, catalytic domain"/>
    <property type="match status" value="1"/>
</dbReference>
<dbReference type="Pfam" id="PF02875">
    <property type="entry name" value="Mur_ligase_C"/>
    <property type="match status" value="1"/>
</dbReference>
<dbReference type="Pfam" id="PF01225">
    <property type="entry name" value="Mur_ligase"/>
    <property type="match status" value="1"/>
</dbReference>
<organism evidence="12 13">
    <name type="scientific">Faecalicoccus acidiformans</name>
    <dbReference type="NCBI Taxonomy" id="915173"/>
    <lineage>
        <taxon>Bacteria</taxon>
        <taxon>Bacillati</taxon>
        <taxon>Bacillota</taxon>
        <taxon>Erysipelotrichia</taxon>
        <taxon>Erysipelotrichales</taxon>
        <taxon>Erysipelotrichaceae</taxon>
        <taxon>Faecalicoccus</taxon>
    </lineage>
</organism>
<keyword evidence="6" id="KW-0573">Peptidoglycan synthesis</keyword>
<gene>
    <name evidence="12" type="ORF">HNQ43_000517</name>
</gene>
<dbReference type="GO" id="GO:0051301">
    <property type="term" value="P:cell division"/>
    <property type="evidence" value="ECO:0007669"/>
    <property type="project" value="UniProtKB-KW"/>
</dbReference>
<evidence type="ECO:0000256" key="1">
    <source>
        <dbReference type="ARBA" id="ARBA00022598"/>
    </source>
</evidence>
<evidence type="ECO:0000313" key="13">
    <source>
        <dbReference type="Proteomes" id="UP000521313"/>
    </source>
</evidence>
<dbReference type="RefSeq" id="WP_183374485.1">
    <property type="nucleotide sequence ID" value="NZ_CALVCN010000008.1"/>
</dbReference>
<feature type="domain" description="Mur ligase central" evidence="11">
    <location>
        <begin position="106"/>
        <end position="274"/>
    </location>
</feature>
<evidence type="ECO:0000256" key="3">
    <source>
        <dbReference type="ARBA" id="ARBA00022741"/>
    </source>
</evidence>
<dbReference type="Proteomes" id="UP000521313">
    <property type="component" value="Unassembled WGS sequence"/>
</dbReference>
<evidence type="ECO:0000256" key="5">
    <source>
        <dbReference type="ARBA" id="ARBA00022960"/>
    </source>
</evidence>
<dbReference type="InterPro" id="IPR000713">
    <property type="entry name" value="Mur_ligase_N"/>
</dbReference>
<keyword evidence="3" id="KW-0547">Nucleotide-binding</keyword>
<dbReference type="SUPFAM" id="SSF53244">
    <property type="entry name" value="MurD-like peptide ligases, peptide-binding domain"/>
    <property type="match status" value="1"/>
</dbReference>
<keyword evidence="8" id="KW-0961">Cell wall biogenesis/degradation</keyword>
<dbReference type="SUPFAM" id="SSF51984">
    <property type="entry name" value="MurCD N-terminal domain"/>
    <property type="match status" value="1"/>
</dbReference>
<evidence type="ECO:0000259" key="11">
    <source>
        <dbReference type="Pfam" id="PF08245"/>
    </source>
</evidence>
<dbReference type="PANTHER" id="PTHR43445:SF3">
    <property type="entry name" value="UDP-N-ACETYLMURAMATE--L-ALANINE LIGASE"/>
    <property type="match status" value="1"/>
</dbReference>
<evidence type="ECO:0000256" key="2">
    <source>
        <dbReference type="ARBA" id="ARBA00022618"/>
    </source>
</evidence>
<dbReference type="EMBL" id="JACHHD010000004">
    <property type="protein sequence ID" value="MBB5184478.1"/>
    <property type="molecule type" value="Genomic_DNA"/>
</dbReference>
<dbReference type="Pfam" id="PF08245">
    <property type="entry name" value="Mur_ligase_M"/>
    <property type="match status" value="1"/>
</dbReference>
<evidence type="ECO:0000256" key="4">
    <source>
        <dbReference type="ARBA" id="ARBA00022840"/>
    </source>
</evidence>
<dbReference type="Gene3D" id="3.40.50.720">
    <property type="entry name" value="NAD(P)-binding Rossmann-like Domain"/>
    <property type="match status" value="1"/>
</dbReference>
<evidence type="ECO:0000256" key="8">
    <source>
        <dbReference type="ARBA" id="ARBA00023316"/>
    </source>
</evidence>
<dbReference type="GO" id="GO:0008763">
    <property type="term" value="F:UDP-N-acetylmuramate-L-alanine ligase activity"/>
    <property type="evidence" value="ECO:0007669"/>
    <property type="project" value="UniProtKB-EC"/>
</dbReference>
<keyword evidence="4" id="KW-0067">ATP-binding</keyword>
<keyword evidence="5" id="KW-0133">Cell shape</keyword>
<keyword evidence="1 12" id="KW-0436">Ligase</keyword>